<evidence type="ECO:0000256" key="1">
    <source>
        <dbReference type="ARBA" id="ARBA00007150"/>
    </source>
</evidence>
<proteinExistence type="inferred from homology"/>
<reference evidence="8 9" key="1">
    <citation type="submission" date="2018-05" db="EMBL/GenBank/DDBJ databases">
        <title>Genomic Encyclopedia of Type Strains, Phase IV (KMG-IV): sequencing the most valuable type-strain genomes for metagenomic binning, comparative biology and taxonomic classification.</title>
        <authorList>
            <person name="Goeker M."/>
        </authorList>
    </citation>
    <scope>NUCLEOTIDE SEQUENCE [LARGE SCALE GENOMIC DNA]</scope>
    <source>
        <strain evidence="8 9">DSM 19579</strain>
    </source>
</reference>
<dbReference type="NCBIfam" id="TIGR00544">
    <property type="entry name" value="lgt"/>
    <property type="match status" value="1"/>
</dbReference>
<feature type="binding site" evidence="7">
    <location>
        <position position="165"/>
    </location>
    <ligand>
        <name>a 1,2-diacyl-sn-glycero-3-phospho-(1'-sn-glycerol)</name>
        <dbReference type="ChEBI" id="CHEBI:64716"/>
    </ligand>
</feature>
<gene>
    <name evidence="7" type="primary">lgt</name>
    <name evidence="8" type="ORF">DES37_101299</name>
</gene>
<feature type="transmembrane region" description="Helical" evidence="7">
    <location>
        <begin position="247"/>
        <end position="264"/>
    </location>
</feature>
<keyword evidence="8" id="KW-0449">Lipoprotein</keyword>
<keyword evidence="6 7" id="KW-0472">Membrane</keyword>
<dbReference type="GO" id="GO:0008961">
    <property type="term" value="F:phosphatidylglycerol-prolipoprotein diacylglyceryl transferase activity"/>
    <property type="evidence" value="ECO:0007669"/>
    <property type="project" value="UniProtKB-UniRule"/>
</dbReference>
<dbReference type="Proteomes" id="UP000246744">
    <property type="component" value="Unassembled WGS sequence"/>
</dbReference>
<feature type="transmembrane region" description="Helical" evidence="7">
    <location>
        <begin position="82"/>
        <end position="102"/>
    </location>
</feature>
<comment type="caution">
    <text evidence="8">The sequence shown here is derived from an EMBL/GenBank/DDBJ whole genome shotgun (WGS) entry which is preliminary data.</text>
</comment>
<comment type="catalytic activity">
    <reaction evidence="7">
        <text>L-cysteinyl-[prolipoprotein] + a 1,2-diacyl-sn-glycero-3-phospho-(1'-sn-glycerol) = an S-1,2-diacyl-sn-glyceryl-L-cysteinyl-[prolipoprotein] + sn-glycerol 1-phosphate + H(+)</text>
        <dbReference type="Rhea" id="RHEA:56712"/>
        <dbReference type="Rhea" id="RHEA-COMP:14679"/>
        <dbReference type="Rhea" id="RHEA-COMP:14680"/>
        <dbReference type="ChEBI" id="CHEBI:15378"/>
        <dbReference type="ChEBI" id="CHEBI:29950"/>
        <dbReference type="ChEBI" id="CHEBI:57685"/>
        <dbReference type="ChEBI" id="CHEBI:64716"/>
        <dbReference type="ChEBI" id="CHEBI:140658"/>
        <dbReference type="EC" id="2.5.1.145"/>
    </reaction>
</comment>
<keyword evidence="5 7" id="KW-1133">Transmembrane helix</keyword>
<dbReference type="EC" id="2.5.1.145" evidence="7"/>
<comment type="similarity">
    <text evidence="1 7">Belongs to the Lgt family.</text>
</comment>
<dbReference type="AlphaFoldDB" id="A0A317Q8P0"/>
<evidence type="ECO:0000256" key="6">
    <source>
        <dbReference type="ARBA" id="ARBA00023136"/>
    </source>
</evidence>
<feature type="transmembrane region" description="Helical" evidence="7">
    <location>
        <begin position="284"/>
        <end position="304"/>
    </location>
</feature>
<dbReference type="Pfam" id="PF01790">
    <property type="entry name" value="LGT"/>
    <property type="match status" value="1"/>
</dbReference>
<comment type="pathway">
    <text evidence="7">Protein modification; lipoprotein biosynthesis (diacylglyceryl transfer).</text>
</comment>
<feature type="transmembrane region" description="Helical" evidence="7">
    <location>
        <begin position="12"/>
        <end position="30"/>
    </location>
</feature>
<feature type="transmembrane region" description="Helical" evidence="7">
    <location>
        <begin position="152"/>
        <end position="170"/>
    </location>
</feature>
<evidence type="ECO:0000256" key="3">
    <source>
        <dbReference type="ARBA" id="ARBA00022679"/>
    </source>
</evidence>
<dbReference type="PANTHER" id="PTHR30589:SF0">
    <property type="entry name" value="PHOSPHATIDYLGLYCEROL--PROLIPOPROTEIN DIACYLGLYCERYL TRANSFERASE"/>
    <property type="match status" value="1"/>
</dbReference>
<dbReference type="PROSITE" id="PS01311">
    <property type="entry name" value="LGT"/>
    <property type="match status" value="1"/>
</dbReference>
<dbReference type="GO" id="GO:0042158">
    <property type="term" value="P:lipoprotein biosynthetic process"/>
    <property type="evidence" value="ECO:0007669"/>
    <property type="project" value="UniProtKB-UniRule"/>
</dbReference>
<sequence length="313" mass="35648">MLRVRMTNCLLFGRKISVYMVTMNTGYLHFPDFDPVIFSLGPVSLHWYGVMYLVGFVFAMWLATRRANRPGSGWTKNEVENLLYAGFLGVFLGGRIGYVLFYNLPSFLNNPLYLFKVWDGGMSFHGGLIGVICVMLWFARRTKRTFFQVSDFIAPLIPFGLGAGRLGNFINGELWGRVDPNFRFAMLFPGSRSEDIALLPAHPQWQALFDKYGMLPRHPSQLYELFLEGIVLFIILNVFIRKPRPAGAVSGLFLIGYGAFRIIVEFFRQPDAQFTGAWVQYISMGQILSIPMILAGVAMMVWAYRRKSQPQLS</sequence>
<evidence type="ECO:0000313" key="8">
    <source>
        <dbReference type="EMBL" id="PWW12727.1"/>
    </source>
</evidence>
<name>A0A317Q8P0_9ENTR</name>
<evidence type="ECO:0000256" key="4">
    <source>
        <dbReference type="ARBA" id="ARBA00022692"/>
    </source>
</evidence>
<keyword evidence="2 7" id="KW-1003">Cell membrane</keyword>
<comment type="subcellular location">
    <subcellularLocation>
        <location evidence="7">Cell membrane</location>
        <topology evidence="7">Multi-pass membrane protein</topology>
    </subcellularLocation>
</comment>
<evidence type="ECO:0000256" key="2">
    <source>
        <dbReference type="ARBA" id="ARBA00022475"/>
    </source>
</evidence>
<accession>A0A317Q8P0</accession>
<feature type="transmembrane region" description="Helical" evidence="7">
    <location>
        <begin position="222"/>
        <end position="240"/>
    </location>
</feature>
<dbReference type="HAMAP" id="MF_01147">
    <property type="entry name" value="Lgt"/>
    <property type="match status" value="1"/>
</dbReference>
<keyword evidence="3 7" id="KW-0808">Transferase</keyword>
<feature type="transmembrane region" description="Helical" evidence="7">
    <location>
        <begin position="45"/>
        <end position="62"/>
    </location>
</feature>
<evidence type="ECO:0000256" key="5">
    <source>
        <dbReference type="ARBA" id="ARBA00022989"/>
    </source>
</evidence>
<evidence type="ECO:0000313" key="9">
    <source>
        <dbReference type="Proteomes" id="UP000246744"/>
    </source>
</evidence>
<keyword evidence="4 7" id="KW-0812">Transmembrane</keyword>
<dbReference type="UniPathway" id="UPA00664"/>
<dbReference type="PANTHER" id="PTHR30589">
    <property type="entry name" value="PROLIPOPROTEIN DIACYLGLYCERYL TRANSFERASE"/>
    <property type="match status" value="1"/>
</dbReference>
<feature type="transmembrane region" description="Helical" evidence="7">
    <location>
        <begin position="122"/>
        <end position="140"/>
    </location>
</feature>
<evidence type="ECO:0000256" key="7">
    <source>
        <dbReference type="HAMAP-Rule" id="MF_01147"/>
    </source>
</evidence>
<protein>
    <recommendedName>
        <fullName evidence="7">Phosphatidylglycerol--prolipoprotein diacylglyceryl transferase</fullName>
        <ecNumber evidence="7">2.5.1.145</ecNumber>
    </recommendedName>
</protein>
<keyword evidence="9" id="KW-1185">Reference proteome</keyword>
<dbReference type="EMBL" id="QGTS01000001">
    <property type="protein sequence ID" value="PWW12727.1"/>
    <property type="molecule type" value="Genomic_DNA"/>
</dbReference>
<comment type="function">
    <text evidence="7">Catalyzes the transfer of the diacylglyceryl group from phosphatidylglycerol to the sulfhydryl group of the N-terminal cysteine of a prolipoprotein, the first step in the formation of mature lipoproteins.</text>
</comment>
<dbReference type="GO" id="GO:0005886">
    <property type="term" value="C:plasma membrane"/>
    <property type="evidence" value="ECO:0007669"/>
    <property type="project" value="UniProtKB-SubCell"/>
</dbReference>
<organism evidence="8 9">
    <name type="scientific">Mangrovibacter plantisponsor</name>
    <dbReference type="NCBI Taxonomy" id="451513"/>
    <lineage>
        <taxon>Bacteria</taxon>
        <taxon>Pseudomonadati</taxon>
        <taxon>Pseudomonadota</taxon>
        <taxon>Gammaproteobacteria</taxon>
        <taxon>Enterobacterales</taxon>
        <taxon>Enterobacteriaceae</taxon>
        <taxon>Mangrovibacter</taxon>
    </lineage>
</organism>
<dbReference type="InterPro" id="IPR001640">
    <property type="entry name" value="Lgt"/>
</dbReference>